<protein>
    <submittedName>
        <fullName evidence="3">Rhodanese domain-containing protein</fullName>
    </submittedName>
</protein>
<dbReference type="Pfam" id="PF00581">
    <property type="entry name" value="Rhodanese"/>
    <property type="match status" value="1"/>
</dbReference>
<dbReference type="PROSITE" id="PS51257">
    <property type="entry name" value="PROKAR_LIPOPROTEIN"/>
    <property type="match status" value="1"/>
</dbReference>
<gene>
    <name evidence="3" type="primary">moeZ_4</name>
    <name evidence="3" type="ORF">NCTC1542_06219</name>
</gene>
<dbReference type="InterPro" id="IPR001763">
    <property type="entry name" value="Rhodanese-like_dom"/>
</dbReference>
<dbReference type="Gene3D" id="3.40.250.10">
    <property type="entry name" value="Rhodanese-like domain"/>
    <property type="match status" value="1"/>
</dbReference>
<evidence type="ECO:0000256" key="1">
    <source>
        <dbReference type="SAM" id="SignalP"/>
    </source>
</evidence>
<dbReference type="Proteomes" id="UP000255389">
    <property type="component" value="Unassembled WGS sequence"/>
</dbReference>
<dbReference type="CDD" id="cd00158">
    <property type="entry name" value="RHOD"/>
    <property type="match status" value="1"/>
</dbReference>
<dbReference type="SUPFAM" id="SSF52821">
    <property type="entry name" value="Rhodanese/Cell cycle control phosphatase"/>
    <property type="match status" value="1"/>
</dbReference>
<feature type="signal peptide" evidence="1">
    <location>
        <begin position="1"/>
        <end position="25"/>
    </location>
</feature>
<dbReference type="SMART" id="SM00450">
    <property type="entry name" value="RHOD"/>
    <property type="match status" value="1"/>
</dbReference>
<dbReference type="EMBL" id="UGQY01000004">
    <property type="protein sequence ID" value="SUA04712.1"/>
    <property type="molecule type" value="Genomic_DNA"/>
</dbReference>
<keyword evidence="1" id="KW-0732">Signal</keyword>
<dbReference type="PANTHER" id="PTHR43031">
    <property type="entry name" value="FAD-DEPENDENT OXIDOREDUCTASE"/>
    <property type="match status" value="1"/>
</dbReference>
<evidence type="ECO:0000313" key="4">
    <source>
        <dbReference type="Proteomes" id="UP000255389"/>
    </source>
</evidence>
<organism evidence="3 4">
    <name type="scientific">Mycolicibacterium fortuitum</name>
    <name type="common">Mycobacterium fortuitum</name>
    <dbReference type="NCBI Taxonomy" id="1766"/>
    <lineage>
        <taxon>Bacteria</taxon>
        <taxon>Bacillati</taxon>
        <taxon>Actinomycetota</taxon>
        <taxon>Actinomycetes</taxon>
        <taxon>Mycobacteriales</taxon>
        <taxon>Mycobacteriaceae</taxon>
        <taxon>Mycolicibacterium</taxon>
    </lineage>
</organism>
<proteinExistence type="predicted"/>
<dbReference type="AlphaFoldDB" id="A0A378V2H9"/>
<reference evidence="3 4" key="1">
    <citation type="submission" date="2018-06" db="EMBL/GenBank/DDBJ databases">
        <authorList>
            <consortium name="Pathogen Informatics"/>
            <person name="Doyle S."/>
        </authorList>
    </citation>
    <scope>NUCLEOTIDE SEQUENCE [LARGE SCALE GENOMIC DNA]</scope>
    <source>
        <strain evidence="3 4">NCTC1542</strain>
    </source>
</reference>
<dbReference type="RefSeq" id="WP_065071015.1">
    <property type="nucleotide sequence ID" value="NZ_LZLO01000023.1"/>
</dbReference>
<feature type="domain" description="Rhodanese" evidence="2">
    <location>
        <begin position="83"/>
        <end position="144"/>
    </location>
</feature>
<dbReference type="PROSITE" id="PS50206">
    <property type="entry name" value="RHODANESE_3"/>
    <property type="match status" value="1"/>
</dbReference>
<dbReference type="InterPro" id="IPR036873">
    <property type="entry name" value="Rhodanese-like_dom_sf"/>
</dbReference>
<dbReference type="InterPro" id="IPR050229">
    <property type="entry name" value="GlpE_sulfurtransferase"/>
</dbReference>
<dbReference type="PANTHER" id="PTHR43031:SF1">
    <property type="entry name" value="PYRIDINE NUCLEOTIDE-DISULPHIDE OXIDOREDUCTASE"/>
    <property type="match status" value="1"/>
</dbReference>
<name>A0A378V2H9_MYCFO</name>
<sequence length="152" mass="15761">MFTRICIGALTVVAAMSLASCGATAESPSAATAGPTTAGITLHRLVGADEFATAVAESDRVTINVHVPFEGDIAGTDLSIPFDRIAEQADRLPADRTVPIAIYCRTGPMSATAAEALRSLGYADVVELQGGMKAWQASGRPLVGVEGYDEYD</sequence>
<accession>A0A378V2H9</accession>
<evidence type="ECO:0000313" key="3">
    <source>
        <dbReference type="EMBL" id="SUA04712.1"/>
    </source>
</evidence>
<evidence type="ECO:0000259" key="2">
    <source>
        <dbReference type="PROSITE" id="PS50206"/>
    </source>
</evidence>
<feature type="chain" id="PRO_5016888039" evidence="1">
    <location>
        <begin position="26"/>
        <end position="152"/>
    </location>
</feature>